<gene>
    <name evidence="1" type="ORF">BRSU_2692</name>
</gene>
<evidence type="ECO:0008006" key="3">
    <source>
        <dbReference type="Google" id="ProtNLM"/>
    </source>
</evidence>
<reference evidence="2" key="1">
    <citation type="submission" date="2015-04" db="EMBL/GenBank/DDBJ databases">
        <authorList>
            <person name="Mushtaq Mamoona"/>
        </authorList>
    </citation>
    <scope>NUCLEOTIDE SEQUENCE [LARGE SCALE GENOMIC DNA]</scope>
    <source>
        <strain evidence="2">AN4859/03</strain>
    </source>
</reference>
<dbReference type="EMBL" id="CVLB01000003">
    <property type="protein sequence ID" value="CRF35494.1"/>
    <property type="molecule type" value="Genomic_DNA"/>
</dbReference>
<evidence type="ECO:0000313" key="1">
    <source>
        <dbReference type="EMBL" id="CRF35494.1"/>
    </source>
</evidence>
<name>A0A0G4KBC4_9SPIR</name>
<sequence>MKFFTNLINKVFNKKVYDYVQNRDKLYKIKITSLPENAVITMNEEEKYFGAYKNGEVINYQVSMEGYQTKEGSITVDNRDVLENVVLESV</sequence>
<accession>A0A0G4KBC4</accession>
<dbReference type="AlphaFoldDB" id="A0A0G4KBC4"/>
<dbReference type="OrthoDB" id="308125at2"/>
<dbReference type="RefSeq" id="WP_048596058.1">
    <property type="nucleotide sequence ID" value="NZ_CVLB01000003.1"/>
</dbReference>
<proteinExistence type="predicted"/>
<keyword evidence="2" id="KW-1185">Reference proteome</keyword>
<dbReference type="Proteomes" id="UP000043763">
    <property type="component" value="Unassembled WGS sequence"/>
</dbReference>
<evidence type="ECO:0000313" key="2">
    <source>
        <dbReference type="Proteomes" id="UP000043763"/>
    </source>
</evidence>
<protein>
    <recommendedName>
        <fullName evidence="3">PEGA domain-containing protein</fullName>
    </recommendedName>
</protein>
<organism evidence="1 2">
    <name type="scientific">Brachyspira suanatina</name>
    <dbReference type="NCBI Taxonomy" id="381802"/>
    <lineage>
        <taxon>Bacteria</taxon>
        <taxon>Pseudomonadati</taxon>
        <taxon>Spirochaetota</taxon>
        <taxon>Spirochaetia</taxon>
        <taxon>Brachyspirales</taxon>
        <taxon>Brachyspiraceae</taxon>
        <taxon>Brachyspira</taxon>
    </lineage>
</organism>